<evidence type="ECO:0008006" key="3">
    <source>
        <dbReference type="Google" id="ProtNLM"/>
    </source>
</evidence>
<protein>
    <recommendedName>
        <fullName evidence="3">Endonuclease/exonuclease/phosphatase domain-containing protein</fullName>
    </recommendedName>
</protein>
<feature type="chain" id="PRO_5005191435" description="Endonuclease/exonuclease/phosphatase domain-containing protein" evidence="1">
    <location>
        <begin position="26"/>
        <end position="461"/>
    </location>
</feature>
<name>A0A0G4HEJ0_9ALVE</name>
<sequence>MLARMSSYSAGALLALLLMLSPTEAFKVVTLNTLAQNMCDPKPGGMPSFTESDKTTKKNWLTDTLTKQISEKAVEFATIQEVDVGDGTGVTGSSLDDVLAWAAKEKYTAFHSVPEPLTKKNAKKRFVSVALLKVPGTCETIGNHTFRWLWCKGLTFDGVSKSINVLAGHAASSGVVGEASQSDVLNEVLKEADVVIGDMNEENAAPLERMGYTVYPQSESGIATTAKDAFIYRKLSQACENTESWENIVQWEKEYCKDLKCDGEWSEDAKCCTFTNEKEAFMPGDGSADFNTCKYSTRICGETDAEFVGQLNKLLGSLGKTKDSLSLPDMCKEIGCATKECKALTGEGLKQRKRTIKQEDMIALKAPLKFGIPSMVYPMEMSVDPSATAHTRAYDGGALARTAMERGYPNSAWPSDHFLIAATIYDGPVRETLRRTKGERLGVKPSFLSREQVEKAIHPHE</sequence>
<dbReference type="VEuPathDB" id="CryptoDB:Cvel_6565"/>
<dbReference type="PhylomeDB" id="A0A0G4HEJ0"/>
<organism evidence="2">
    <name type="scientific">Chromera velia CCMP2878</name>
    <dbReference type="NCBI Taxonomy" id="1169474"/>
    <lineage>
        <taxon>Eukaryota</taxon>
        <taxon>Sar</taxon>
        <taxon>Alveolata</taxon>
        <taxon>Colpodellida</taxon>
        <taxon>Chromeraceae</taxon>
        <taxon>Chromera</taxon>
    </lineage>
</organism>
<proteinExistence type="predicted"/>
<reference evidence="2" key="1">
    <citation type="submission" date="2014-11" db="EMBL/GenBank/DDBJ databases">
        <authorList>
            <person name="Otto D Thomas"/>
            <person name="Naeem Raeece"/>
        </authorList>
    </citation>
    <scope>NUCLEOTIDE SEQUENCE</scope>
</reference>
<evidence type="ECO:0000256" key="1">
    <source>
        <dbReference type="SAM" id="SignalP"/>
    </source>
</evidence>
<dbReference type="AlphaFoldDB" id="A0A0G4HEJ0"/>
<feature type="signal peptide" evidence="1">
    <location>
        <begin position="1"/>
        <end position="25"/>
    </location>
</feature>
<gene>
    <name evidence="2" type="ORF">Cvel_6565</name>
</gene>
<dbReference type="EMBL" id="CDMZ01002462">
    <property type="protein sequence ID" value="CEM42491.1"/>
    <property type="molecule type" value="Genomic_DNA"/>
</dbReference>
<accession>A0A0G4HEJ0</accession>
<keyword evidence="1" id="KW-0732">Signal</keyword>
<evidence type="ECO:0000313" key="2">
    <source>
        <dbReference type="EMBL" id="CEM42491.1"/>
    </source>
</evidence>